<dbReference type="GO" id="GO:0016042">
    <property type="term" value="P:lipid catabolic process"/>
    <property type="evidence" value="ECO:0007669"/>
    <property type="project" value="UniProtKB-KW"/>
</dbReference>
<proteinExistence type="inferred from homology"/>
<dbReference type="PANTHER" id="PTHR11005">
    <property type="entry name" value="LYSOSOMAL ACID LIPASE-RELATED"/>
    <property type="match status" value="1"/>
</dbReference>
<keyword evidence="5 9" id="KW-0442">Lipid degradation</keyword>
<feature type="active site" description="Charge relay system" evidence="10">
    <location>
        <position position="378"/>
    </location>
</feature>
<evidence type="ECO:0000256" key="7">
    <source>
        <dbReference type="ARBA" id="ARBA00023180"/>
    </source>
</evidence>
<dbReference type="EMBL" id="JAUCMV010000003">
    <property type="protein sequence ID" value="KAK0408525.1"/>
    <property type="molecule type" value="Genomic_DNA"/>
</dbReference>
<feature type="signal peptide" evidence="11">
    <location>
        <begin position="1"/>
        <end position="19"/>
    </location>
</feature>
<keyword evidence="7" id="KW-0325">Glycoprotein</keyword>
<dbReference type="InterPro" id="IPR029058">
    <property type="entry name" value="AB_hydrolase_fold"/>
</dbReference>
<dbReference type="GO" id="GO:0043202">
    <property type="term" value="C:lysosomal lumen"/>
    <property type="evidence" value="ECO:0007669"/>
    <property type="project" value="UniProtKB-SubCell"/>
</dbReference>
<dbReference type="FunFam" id="3.40.50.1820:FF:000021">
    <property type="entry name" value="Lipase"/>
    <property type="match status" value="1"/>
</dbReference>
<gene>
    <name evidence="13" type="ORF">QR680_004006</name>
</gene>
<accession>A0AA39HNF1</accession>
<feature type="chain" id="PRO_5041429094" description="Lipase" evidence="11">
    <location>
        <begin position="20"/>
        <end position="414"/>
    </location>
</feature>
<comment type="subcellular location">
    <subcellularLocation>
        <location evidence="1">Lysosome lumen</location>
    </subcellularLocation>
</comment>
<feature type="domain" description="Partial AB-hydrolase lipase" evidence="12">
    <location>
        <begin position="30"/>
        <end position="93"/>
    </location>
</feature>
<evidence type="ECO:0000256" key="1">
    <source>
        <dbReference type="ARBA" id="ARBA00004227"/>
    </source>
</evidence>
<dbReference type="Gene3D" id="3.40.50.1820">
    <property type="entry name" value="alpha/beta hydrolase"/>
    <property type="match status" value="1"/>
</dbReference>
<evidence type="ECO:0000256" key="9">
    <source>
        <dbReference type="PIRNR" id="PIRNR000862"/>
    </source>
</evidence>
<keyword evidence="6" id="KW-0443">Lipid metabolism</keyword>
<evidence type="ECO:0000256" key="5">
    <source>
        <dbReference type="ARBA" id="ARBA00022963"/>
    </source>
</evidence>
<evidence type="ECO:0000256" key="8">
    <source>
        <dbReference type="ARBA" id="ARBA00023228"/>
    </source>
</evidence>
<name>A0AA39HNF1_9BILA</name>
<evidence type="ECO:0000256" key="11">
    <source>
        <dbReference type="SAM" id="SignalP"/>
    </source>
</evidence>
<evidence type="ECO:0000256" key="6">
    <source>
        <dbReference type="ARBA" id="ARBA00023098"/>
    </source>
</evidence>
<dbReference type="Pfam" id="PF04083">
    <property type="entry name" value="Abhydro_lipase"/>
    <property type="match status" value="1"/>
</dbReference>
<evidence type="ECO:0000313" key="14">
    <source>
        <dbReference type="Proteomes" id="UP001175271"/>
    </source>
</evidence>
<feature type="active site" description="Charge relay system" evidence="10">
    <location>
        <position position="338"/>
    </location>
</feature>
<evidence type="ECO:0000256" key="4">
    <source>
        <dbReference type="ARBA" id="ARBA00022801"/>
    </source>
</evidence>
<feature type="active site" description="Nucleophile" evidence="10">
    <location>
        <position position="168"/>
    </location>
</feature>
<dbReference type="PIRSF" id="PIRSF000862">
    <property type="entry name" value="Steryl_ester_lip"/>
    <property type="match status" value="1"/>
</dbReference>
<sequence length="414" mass="47650">MAAVISMLCLMILVAVATAYNDPEVTMDTIQIIRYWGYPDETVFVNTEDGYAIELHRIPHGRNGRPPRRGEKRPVIFLQHGLECDSSNWVVNLPHQSAAFLFADAGFDVWMGNLRGNRYGKTHKYIPSDDKAFWDFSIDEHIKYDLPSMIDMVLYRTGQDHLYYVGHSQGTLTMFAKLSEDPSFSRKIKKFFALAPVVTVSSIKGIVRSLIDAPLLVDALKVMPHGEFTLPYMVRKIAKKVCEDSIGRHMCSHAMFAIAGPDSSQLNRTRTPVYVAHTPSGTSLKNVLHWIQMVKSGRFGKYDYGYDENYKRYRTSDTLFYDISNIKVDMYLYWSDKDWLADTTDIIEGILPNGRRVERRKLNPQYLKESNRLDDFNHMDFIWGSRAADVIYKPIIETINDDIKNSNRVSGRKW</sequence>
<evidence type="ECO:0000256" key="2">
    <source>
        <dbReference type="ARBA" id="ARBA00010701"/>
    </source>
</evidence>
<keyword evidence="14" id="KW-1185">Reference proteome</keyword>
<protein>
    <recommendedName>
        <fullName evidence="9">Lipase</fullName>
    </recommendedName>
</protein>
<dbReference type="InterPro" id="IPR025483">
    <property type="entry name" value="Lipase_euk"/>
</dbReference>
<evidence type="ECO:0000313" key="13">
    <source>
        <dbReference type="EMBL" id="KAK0408525.1"/>
    </source>
</evidence>
<dbReference type="GO" id="GO:0016788">
    <property type="term" value="F:hydrolase activity, acting on ester bonds"/>
    <property type="evidence" value="ECO:0007669"/>
    <property type="project" value="InterPro"/>
</dbReference>
<reference evidence="13" key="1">
    <citation type="submission" date="2023-06" db="EMBL/GenBank/DDBJ databases">
        <title>Genomic analysis of the entomopathogenic nematode Steinernema hermaphroditum.</title>
        <authorList>
            <person name="Schwarz E.M."/>
            <person name="Heppert J.K."/>
            <person name="Baniya A."/>
            <person name="Schwartz H.T."/>
            <person name="Tan C.-H."/>
            <person name="Antoshechkin I."/>
            <person name="Sternberg P.W."/>
            <person name="Goodrich-Blair H."/>
            <person name="Dillman A.R."/>
        </authorList>
    </citation>
    <scope>NUCLEOTIDE SEQUENCE</scope>
    <source>
        <strain evidence="13">PS9179</strain>
        <tissue evidence="13">Whole animal</tissue>
    </source>
</reference>
<comment type="similarity">
    <text evidence="2 9">Belongs to the AB hydrolase superfamily. Lipase family.</text>
</comment>
<dbReference type="InterPro" id="IPR006693">
    <property type="entry name" value="AB_hydrolase_lipase"/>
</dbReference>
<keyword evidence="8" id="KW-0458">Lysosome</keyword>
<evidence type="ECO:0000256" key="10">
    <source>
        <dbReference type="PIRSR" id="PIRSR000862-1"/>
    </source>
</evidence>
<evidence type="ECO:0000256" key="3">
    <source>
        <dbReference type="ARBA" id="ARBA00022729"/>
    </source>
</evidence>
<dbReference type="Proteomes" id="UP001175271">
    <property type="component" value="Unassembled WGS sequence"/>
</dbReference>
<keyword evidence="3 11" id="KW-0732">Signal</keyword>
<comment type="caution">
    <text evidence="13">The sequence shown here is derived from an EMBL/GenBank/DDBJ whole genome shotgun (WGS) entry which is preliminary data.</text>
</comment>
<organism evidence="13 14">
    <name type="scientific">Steinernema hermaphroditum</name>
    <dbReference type="NCBI Taxonomy" id="289476"/>
    <lineage>
        <taxon>Eukaryota</taxon>
        <taxon>Metazoa</taxon>
        <taxon>Ecdysozoa</taxon>
        <taxon>Nematoda</taxon>
        <taxon>Chromadorea</taxon>
        <taxon>Rhabditida</taxon>
        <taxon>Tylenchina</taxon>
        <taxon>Panagrolaimomorpha</taxon>
        <taxon>Strongyloidoidea</taxon>
        <taxon>Steinernematidae</taxon>
        <taxon>Steinernema</taxon>
    </lineage>
</organism>
<evidence type="ECO:0000259" key="12">
    <source>
        <dbReference type="Pfam" id="PF04083"/>
    </source>
</evidence>
<keyword evidence="4 9" id="KW-0378">Hydrolase</keyword>
<dbReference type="AlphaFoldDB" id="A0AA39HNF1"/>
<dbReference type="SUPFAM" id="SSF53474">
    <property type="entry name" value="alpha/beta-Hydrolases"/>
    <property type="match status" value="1"/>
</dbReference>